<dbReference type="SUPFAM" id="SSF51556">
    <property type="entry name" value="Metallo-dependent hydrolases"/>
    <property type="match status" value="1"/>
</dbReference>
<accession>A0A382PJQ1</accession>
<gene>
    <name evidence="1" type="ORF">METZ01_LOCUS325752</name>
</gene>
<dbReference type="PANTHER" id="PTHR43135">
    <property type="entry name" value="ALPHA-D-RIBOSE 1-METHYLPHOSPHONATE 5-TRIPHOSPHATE DIPHOSPHATASE"/>
    <property type="match status" value="1"/>
</dbReference>
<reference evidence="1" key="1">
    <citation type="submission" date="2018-05" db="EMBL/GenBank/DDBJ databases">
        <authorList>
            <person name="Lanie J.A."/>
            <person name="Ng W.-L."/>
            <person name="Kazmierczak K.M."/>
            <person name="Andrzejewski T.M."/>
            <person name="Davidsen T.M."/>
            <person name="Wayne K.J."/>
            <person name="Tettelin H."/>
            <person name="Glass J.I."/>
            <person name="Rusch D."/>
            <person name="Podicherti R."/>
            <person name="Tsui H.-C.T."/>
            <person name="Winkler M.E."/>
        </authorList>
    </citation>
    <scope>NUCLEOTIDE SEQUENCE</scope>
</reference>
<dbReference type="EMBL" id="UINC01107490">
    <property type="protein sequence ID" value="SVC72898.1"/>
    <property type="molecule type" value="Genomic_DNA"/>
</dbReference>
<dbReference type="Gene3D" id="3.30.110.90">
    <property type="entry name" value="Amidohydrolase"/>
    <property type="match status" value="1"/>
</dbReference>
<protein>
    <recommendedName>
        <fullName evidence="2">Amidohydrolase-related domain-containing protein</fullName>
    </recommendedName>
</protein>
<sequence length="313" mass="34492">MKRLKIIFLGFGLCGLATTQSFEELSPKVQEFVSVSDNEFVIQNVRLIDGTGALTKERTSVVVKNGRIVSVGSTASQSISKVIDGRGYTLIPGLVMLHEHMFYPSGQRRFNTNQVSFPPLYLAGGATTIRTGGSVDTYTDLAIRREISAGNIPGPDMDVTAPYLEGPGAFMYAMPIISTPREARNHVKFWANLGATSFKAYNLIDRRTLKAAIKAAHQRGIKVTGHLCSITYREAADMGIDNLEHGFFASTDWVKDKKQDECPRGEDTRILDIDLNSNEFTDLVSHLISRDVAITSTLTVLERWAPGRKPPPK</sequence>
<name>A0A382PJQ1_9ZZZZ</name>
<dbReference type="SUPFAM" id="SSF51338">
    <property type="entry name" value="Composite domain of metallo-dependent hydrolases"/>
    <property type="match status" value="1"/>
</dbReference>
<dbReference type="PANTHER" id="PTHR43135:SF3">
    <property type="entry name" value="ALPHA-D-RIBOSE 1-METHYLPHOSPHONATE 5-TRIPHOSPHATE DIPHOSPHATASE"/>
    <property type="match status" value="1"/>
</dbReference>
<evidence type="ECO:0008006" key="2">
    <source>
        <dbReference type="Google" id="ProtNLM"/>
    </source>
</evidence>
<proteinExistence type="predicted"/>
<dbReference type="Gene3D" id="3.40.50.10910">
    <property type="entry name" value="Amidohydrolase"/>
    <property type="match status" value="1"/>
</dbReference>
<feature type="non-terminal residue" evidence="1">
    <location>
        <position position="313"/>
    </location>
</feature>
<dbReference type="AlphaFoldDB" id="A0A382PJQ1"/>
<dbReference type="InterPro" id="IPR011059">
    <property type="entry name" value="Metal-dep_hydrolase_composite"/>
</dbReference>
<dbReference type="Gene3D" id="2.30.40.10">
    <property type="entry name" value="Urease, subunit C, domain 1"/>
    <property type="match status" value="1"/>
</dbReference>
<dbReference type="InterPro" id="IPR051781">
    <property type="entry name" value="Metallo-dep_Hydrolase"/>
</dbReference>
<dbReference type="InterPro" id="IPR032466">
    <property type="entry name" value="Metal_Hydrolase"/>
</dbReference>
<organism evidence="1">
    <name type="scientific">marine metagenome</name>
    <dbReference type="NCBI Taxonomy" id="408172"/>
    <lineage>
        <taxon>unclassified sequences</taxon>
        <taxon>metagenomes</taxon>
        <taxon>ecological metagenomes</taxon>
    </lineage>
</organism>
<dbReference type="GO" id="GO:0016810">
    <property type="term" value="F:hydrolase activity, acting on carbon-nitrogen (but not peptide) bonds"/>
    <property type="evidence" value="ECO:0007669"/>
    <property type="project" value="InterPro"/>
</dbReference>
<evidence type="ECO:0000313" key="1">
    <source>
        <dbReference type="EMBL" id="SVC72898.1"/>
    </source>
</evidence>